<keyword evidence="6 16" id="KW-0548">Nucleotidyltransferase</keyword>
<sequence>MKMIIPNFSKARVLVVGDVMLDRYWHGSSGRISPEAPVPVVHVNNDEFRAGGASNVALNITALGAQCDLVGLTGNDVNAQALEKLLQEKQVNCEFIECAGYNTIVKLRVVAQHQQMIRLDFEDNFAIVDKTTLNEKYAGLLDKNDVVVISDYNKGTLSNVQSLIQMAKAAGKKVIVDPKGLDFEKYRGVTLMTPNRSEFEGVAGTCENEDELVEKAHSLRGALGFEALLVTRGEDGMTLIEQGEGAFHLPTYAREVFDVTGAGDTVIGTIAASLAARDDLQNAVTLANLAAGLVVQKLGTATTSLAEIHHALQEHQEIGFGVITEDELKQVIDIAHHKGEKIIMTNGCFDILHPGHIDYLQKARQLGDRLVVAVNSDESVRNLKGDSRPINVLADRMLMLAALECVDWVVPFLEETPERLYCHVLPDTIVKGGDYQPEDVAGGDCVKNNGGGVQIIAFVDGHSTSKIIDKIKFY</sequence>
<comment type="subunit">
    <text evidence="4 16">Homodimer.</text>
</comment>
<evidence type="ECO:0000256" key="10">
    <source>
        <dbReference type="ARBA" id="ARBA00023268"/>
    </source>
</evidence>
<proteinExistence type="inferred from homology"/>
<evidence type="ECO:0000256" key="9">
    <source>
        <dbReference type="ARBA" id="ARBA00022840"/>
    </source>
</evidence>
<evidence type="ECO:0000256" key="3">
    <source>
        <dbReference type="ARBA" id="ARBA00004713"/>
    </source>
</evidence>
<keyword evidence="5 16" id="KW-0808">Transferase</keyword>
<gene>
    <name evidence="16" type="primary">hldE</name>
    <name evidence="19" type="ORF">HELGO_WM38122</name>
</gene>
<keyword evidence="9 16" id="KW-0067">ATP-binding</keyword>
<accession>A0A6S6T3W0</accession>
<name>A0A6S6T3W0_9GAMM</name>
<evidence type="ECO:0000256" key="5">
    <source>
        <dbReference type="ARBA" id="ARBA00022679"/>
    </source>
</evidence>
<keyword evidence="8 16" id="KW-0418">Kinase</keyword>
<dbReference type="GO" id="GO:0016773">
    <property type="term" value="F:phosphotransferase activity, alcohol group as acceptor"/>
    <property type="evidence" value="ECO:0007669"/>
    <property type="project" value="InterPro"/>
</dbReference>
<dbReference type="NCBIfam" id="NF008454">
    <property type="entry name" value="PRK11316.1"/>
    <property type="match status" value="1"/>
</dbReference>
<evidence type="ECO:0000256" key="8">
    <source>
        <dbReference type="ARBA" id="ARBA00022777"/>
    </source>
</evidence>
<evidence type="ECO:0000256" key="11">
    <source>
        <dbReference type="ARBA" id="ARBA00023277"/>
    </source>
</evidence>
<dbReference type="Pfam" id="PF01467">
    <property type="entry name" value="CTP_transf_like"/>
    <property type="match status" value="1"/>
</dbReference>
<dbReference type="InterPro" id="IPR029056">
    <property type="entry name" value="Ribokinase-like"/>
</dbReference>
<dbReference type="AlphaFoldDB" id="A0A6S6T3W0"/>
<evidence type="ECO:0000259" key="17">
    <source>
        <dbReference type="Pfam" id="PF00294"/>
    </source>
</evidence>
<dbReference type="NCBIfam" id="TIGR00125">
    <property type="entry name" value="cyt_tran_rel"/>
    <property type="match status" value="1"/>
</dbReference>
<dbReference type="InterPro" id="IPR011914">
    <property type="entry name" value="RfaE_dom_II"/>
</dbReference>
<evidence type="ECO:0000256" key="12">
    <source>
        <dbReference type="ARBA" id="ARBA00047428"/>
    </source>
</evidence>
<dbReference type="GO" id="GO:0005829">
    <property type="term" value="C:cytosol"/>
    <property type="evidence" value="ECO:0007669"/>
    <property type="project" value="TreeGrafter"/>
</dbReference>
<dbReference type="GO" id="GO:0033786">
    <property type="term" value="F:heptose-1-phosphate adenylyltransferase activity"/>
    <property type="evidence" value="ECO:0007669"/>
    <property type="project" value="UniProtKB-UniRule"/>
</dbReference>
<comment type="catalytic activity">
    <reaction evidence="12 16">
        <text>D-glycero-beta-D-manno-heptose 1-phosphate + ATP + H(+) = ADP-D-glycero-beta-D-manno-heptose + diphosphate</text>
        <dbReference type="Rhea" id="RHEA:27465"/>
        <dbReference type="ChEBI" id="CHEBI:15378"/>
        <dbReference type="ChEBI" id="CHEBI:30616"/>
        <dbReference type="ChEBI" id="CHEBI:33019"/>
        <dbReference type="ChEBI" id="CHEBI:59967"/>
        <dbReference type="ChEBI" id="CHEBI:61593"/>
        <dbReference type="EC" id="2.7.7.70"/>
    </reaction>
</comment>
<dbReference type="SUPFAM" id="SSF52374">
    <property type="entry name" value="Nucleotidylyl transferase"/>
    <property type="match status" value="1"/>
</dbReference>
<evidence type="ECO:0000256" key="6">
    <source>
        <dbReference type="ARBA" id="ARBA00022695"/>
    </source>
</evidence>
<evidence type="ECO:0000256" key="2">
    <source>
        <dbReference type="ARBA" id="ARBA00003753"/>
    </source>
</evidence>
<dbReference type="PANTHER" id="PTHR46969">
    <property type="entry name" value="BIFUNCTIONAL PROTEIN HLDE"/>
    <property type="match status" value="1"/>
</dbReference>
<organism evidence="19">
    <name type="scientific">uncultured Thiotrichaceae bacterium</name>
    <dbReference type="NCBI Taxonomy" id="298394"/>
    <lineage>
        <taxon>Bacteria</taxon>
        <taxon>Pseudomonadati</taxon>
        <taxon>Pseudomonadota</taxon>
        <taxon>Gammaproteobacteria</taxon>
        <taxon>Thiotrichales</taxon>
        <taxon>Thiotrichaceae</taxon>
        <taxon>environmental samples</taxon>
    </lineage>
</organism>
<feature type="domain" description="Cytidyltransferase-like" evidence="18">
    <location>
        <begin position="344"/>
        <end position="435"/>
    </location>
</feature>
<keyword evidence="10 16" id="KW-0511">Multifunctional enzyme</keyword>
<evidence type="ECO:0000313" key="19">
    <source>
        <dbReference type="EMBL" id="CAA6812945.1"/>
    </source>
</evidence>
<dbReference type="SUPFAM" id="SSF53613">
    <property type="entry name" value="Ribokinase-like"/>
    <property type="match status" value="1"/>
</dbReference>
<dbReference type="UniPathway" id="UPA00356">
    <property type="reaction ID" value="UER00437"/>
</dbReference>
<feature type="region of interest" description="Ribokinase" evidence="16">
    <location>
        <begin position="1"/>
        <end position="320"/>
    </location>
</feature>
<evidence type="ECO:0000256" key="16">
    <source>
        <dbReference type="HAMAP-Rule" id="MF_01603"/>
    </source>
</evidence>
<feature type="binding site" evidence="16">
    <location>
        <begin position="195"/>
        <end position="198"/>
    </location>
    <ligand>
        <name>ATP</name>
        <dbReference type="ChEBI" id="CHEBI:30616"/>
    </ligand>
</feature>
<dbReference type="EMBL" id="CACVAY010000058">
    <property type="protein sequence ID" value="CAA6812945.1"/>
    <property type="molecule type" value="Genomic_DNA"/>
</dbReference>
<dbReference type="HAMAP" id="MF_01603">
    <property type="entry name" value="HldE"/>
    <property type="match status" value="1"/>
</dbReference>
<comment type="pathway">
    <text evidence="16">Nucleotide-sugar biosynthesis; ADP-L-glycero-beta-D-manno-heptose biosynthesis; ADP-L-glycero-beta-D-manno-heptose from D-glycero-beta-D-manno-heptose 7-phosphate: step 1/4.</text>
</comment>
<evidence type="ECO:0000259" key="18">
    <source>
        <dbReference type="Pfam" id="PF01467"/>
    </source>
</evidence>
<comment type="function">
    <text evidence="1 16">Catalyzes the phosphorylation of D-glycero-D-manno-heptose 7-phosphate at the C-1 position to selectively form D-glycero-beta-D-manno-heptose-1,7-bisphosphate.</text>
</comment>
<comment type="function">
    <text evidence="2 16">Catalyzes the ADP transfer from ATP to D-glycero-beta-D-manno-heptose 1-phosphate, yielding ADP-D-glycero-beta-D-manno-heptose.</text>
</comment>
<dbReference type="UniPathway" id="UPA00958"/>
<feature type="active site" evidence="16">
    <location>
        <position position="264"/>
    </location>
</feature>
<dbReference type="FunFam" id="3.40.50.620:FF:000028">
    <property type="entry name" value="Bifunctional protein HldE"/>
    <property type="match status" value="1"/>
</dbReference>
<comment type="catalytic activity">
    <reaction evidence="13 16">
        <text>D-glycero-beta-D-manno-heptose 7-phosphate + ATP = D-glycero-beta-D-manno-heptose 1,7-bisphosphate + ADP + H(+)</text>
        <dbReference type="Rhea" id="RHEA:27473"/>
        <dbReference type="ChEBI" id="CHEBI:15378"/>
        <dbReference type="ChEBI" id="CHEBI:30616"/>
        <dbReference type="ChEBI" id="CHEBI:60204"/>
        <dbReference type="ChEBI" id="CHEBI:60208"/>
        <dbReference type="ChEBI" id="CHEBI:456216"/>
        <dbReference type="EC" id="2.7.1.167"/>
    </reaction>
</comment>
<comment type="pathway">
    <text evidence="16">Nucleotide-sugar biosynthesis; ADP-L-glycero-beta-D-manno-heptose biosynthesis; ADP-L-glycero-beta-D-manno-heptose from D-glycero-beta-D-manno-heptose 7-phosphate: step 3/4.</text>
</comment>
<dbReference type="EC" id="2.7.1.167" evidence="16"/>
<evidence type="ECO:0000256" key="4">
    <source>
        <dbReference type="ARBA" id="ARBA00011738"/>
    </source>
</evidence>
<evidence type="ECO:0000256" key="1">
    <source>
        <dbReference type="ARBA" id="ARBA00002319"/>
    </source>
</evidence>
<dbReference type="EC" id="2.7.7.70" evidence="16"/>
<keyword evidence="7 16" id="KW-0547">Nucleotide-binding</keyword>
<protein>
    <recommendedName>
        <fullName evidence="16">Bifunctional protein HldE</fullName>
    </recommendedName>
    <domain>
        <recommendedName>
            <fullName evidence="16">D-beta-D-heptose 7-phosphate kinase</fullName>
            <ecNumber evidence="16">2.7.1.167</ecNumber>
        </recommendedName>
        <alternativeName>
            <fullName evidence="16">D-beta-D-heptose 7-phosphotransferase</fullName>
        </alternativeName>
        <alternativeName>
            <fullName evidence="16">D-glycero-beta-D-manno-heptose-7-phosphate kinase</fullName>
        </alternativeName>
    </domain>
    <domain>
        <recommendedName>
            <fullName evidence="16">D-beta-D-heptose 1-phosphate adenylyltransferase</fullName>
            <ecNumber evidence="16">2.7.7.70</ecNumber>
        </recommendedName>
        <alternativeName>
            <fullName evidence="16">D-glycero-beta-D-manno-heptose 1-phosphate adenylyltransferase</fullName>
        </alternativeName>
    </domain>
</protein>
<comment type="similarity">
    <text evidence="14 16">In the N-terminal section; belongs to the carbohydrate kinase PfkB family.</text>
</comment>
<dbReference type="InterPro" id="IPR004821">
    <property type="entry name" value="Cyt_trans-like"/>
</dbReference>
<dbReference type="NCBIfam" id="TIGR02199">
    <property type="entry name" value="rfaE_dom_II"/>
    <property type="match status" value="1"/>
</dbReference>
<dbReference type="PANTHER" id="PTHR46969:SF1">
    <property type="entry name" value="BIFUNCTIONAL PROTEIN HLDE"/>
    <property type="match status" value="1"/>
</dbReference>
<evidence type="ECO:0000256" key="15">
    <source>
        <dbReference type="ARBA" id="ARBA00061122"/>
    </source>
</evidence>
<evidence type="ECO:0000256" key="7">
    <source>
        <dbReference type="ARBA" id="ARBA00022741"/>
    </source>
</evidence>
<comment type="similarity">
    <text evidence="15 16">In the C-terminal section; belongs to the cytidylyltransferase family.</text>
</comment>
<dbReference type="CDD" id="cd01172">
    <property type="entry name" value="RfaE_like"/>
    <property type="match status" value="1"/>
</dbReference>
<dbReference type="Gene3D" id="3.40.50.620">
    <property type="entry name" value="HUPs"/>
    <property type="match status" value="1"/>
</dbReference>
<evidence type="ECO:0000256" key="14">
    <source>
        <dbReference type="ARBA" id="ARBA00060955"/>
    </source>
</evidence>
<dbReference type="InterPro" id="IPR011913">
    <property type="entry name" value="RfaE_dom_I"/>
</dbReference>
<dbReference type="NCBIfam" id="TIGR02198">
    <property type="entry name" value="rfaE_dom_I"/>
    <property type="match status" value="1"/>
</dbReference>
<dbReference type="FunFam" id="3.40.1190.20:FF:000002">
    <property type="entry name" value="Bifunctional protein HldE"/>
    <property type="match status" value="1"/>
</dbReference>
<feature type="domain" description="Carbohydrate kinase PfkB" evidence="17">
    <location>
        <begin position="11"/>
        <end position="303"/>
    </location>
</feature>
<dbReference type="Pfam" id="PF00294">
    <property type="entry name" value="PfkB"/>
    <property type="match status" value="1"/>
</dbReference>
<dbReference type="PROSITE" id="PS00583">
    <property type="entry name" value="PFKB_KINASES_1"/>
    <property type="match status" value="1"/>
</dbReference>
<dbReference type="InterPro" id="IPR002173">
    <property type="entry name" value="Carboh/pur_kinase_PfkB_CS"/>
</dbReference>
<dbReference type="GO" id="GO:0009244">
    <property type="term" value="P:lipopolysaccharide core region biosynthetic process"/>
    <property type="evidence" value="ECO:0007669"/>
    <property type="project" value="UniProtKB-UniPathway"/>
</dbReference>
<dbReference type="GO" id="GO:0097171">
    <property type="term" value="P:ADP-L-glycero-beta-D-manno-heptose biosynthetic process"/>
    <property type="evidence" value="ECO:0007669"/>
    <property type="project" value="UniProtKB-UniPathway"/>
</dbReference>
<reference evidence="19" key="1">
    <citation type="submission" date="2020-01" db="EMBL/GenBank/DDBJ databases">
        <authorList>
            <person name="Meier V. D."/>
            <person name="Meier V D."/>
        </authorList>
    </citation>
    <scope>NUCLEOTIDE SEQUENCE</scope>
    <source>
        <strain evidence="19">HLG_WM_MAG_07</strain>
    </source>
</reference>
<keyword evidence="11 16" id="KW-0119">Carbohydrate metabolism</keyword>
<evidence type="ECO:0000256" key="13">
    <source>
        <dbReference type="ARBA" id="ARBA00052873"/>
    </source>
</evidence>
<dbReference type="Gene3D" id="3.40.1190.20">
    <property type="match status" value="1"/>
</dbReference>
<dbReference type="InterPro" id="IPR023030">
    <property type="entry name" value="Bifunc_HldE"/>
</dbReference>
<dbReference type="GO" id="GO:0005524">
    <property type="term" value="F:ATP binding"/>
    <property type="evidence" value="ECO:0007669"/>
    <property type="project" value="UniProtKB-UniRule"/>
</dbReference>
<dbReference type="InterPro" id="IPR014729">
    <property type="entry name" value="Rossmann-like_a/b/a_fold"/>
</dbReference>
<feature type="region of interest" description="Cytidylyltransferase" evidence="16">
    <location>
        <begin position="344"/>
        <end position="474"/>
    </location>
</feature>
<comment type="pathway">
    <text evidence="3">Bacterial outer membrane biogenesis; LPS core biosynthesis.</text>
</comment>
<dbReference type="GO" id="GO:0033785">
    <property type="term" value="F:heptose 7-phosphate kinase activity"/>
    <property type="evidence" value="ECO:0007669"/>
    <property type="project" value="UniProtKB-UniRule"/>
</dbReference>
<dbReference type="InterPro" id="IPR011611">
    <property type="entry name" value="PfkB_dom"/>
</dbReference>